<dbReference type="PANTHER" id="PTHR46696:SF1">
    <property type="entry name" value="CYTOCHROME P450 YJIB-RELATED"/>
    <property type="match status" value="1"/>
</dbReference>
<dbReference type="InterPro" id="IPR036396">
    <property type="entry name" value="Cyt_P450_sf"/>
</dbReference>
<evidence type="ECO:0000256" key="1">
    <source>
        <dbReference type="ARBA" id="ARBA00010617"/>
    </source>
</evidence>
<evidence type="ECO:0000313" key="4">
    <source>
        <dbReference type="EMBL" id="MDJ1134108.1"/>
    </source>
</evidence>
<organism evidence="4 5">
    <name type="scientific">Streptomyces iconiensis</name>
    <dbReference type="NCBI Taxonomy" id="1384038"/>
    <lineage>
        <taxon>Bacteria</taxon>
        <taxon>Bacillati</taxon>
        <taxon>Actinomycetota</taxon>
        <taxon>Actinomycetes</taxon>
        <taxon>Kitasatosporales</taxon>
        <taxon>Streptomycetaceae</taxon>
        <taxon>Streptomyces</taxon>
    </lineage>
</organism>
<keyword evidence="2" id="KW-0503">Monooxygenase</keyword>
<feature type="compositionally biased region" description="Low complexity" evidence="3">
    <location>
        <begin position="135"/>
        <end position="152"/>
    </location>
</feature>
<keyword evidence="2" id="KW-0408">Iron</keyword>
<dbReference type="PRINTS" id="PR00385">
    <property type="entry name" value="P450"/>
</dbReference>
<accession>A0ABT6ZYG9</accession>
<keyword evidence="2" id="KW-0479">Metal-binding</keyword>
<dbReference type="PRINTS" id="PR00359">
    <property type="entry name" value="BP450"/>
</dbReference>
<gene>
    <name evidence="4" type="ORF">NMN56_019455</name>
</gene>
<proteinExistence type="inferred from homology"/>
<evidence type="ECO:0000256" key="2">
    <source>
        <dbReference type="RuleBase" id="RU000461"/>
    </source>
</evidence>
<evidence type="ECO:0000313" key="5">
    <source>
        <dbReference type="Proteomes" id="UP001214441"/>
    </source>
</evidence>
<sequence length="428" mass="46970">MEQPPVALDPLGRDIHGEARELRERGSATLVELPAGIRTWHISEFEVLKGLLRDPRVSKDPRRHWPAWQRGEFQESWIRTWVGVTNMLSSYGDDHKRLRKLVAPAFTARRTAAMLPRVERITTELLDAMERSVTDTDAGTEAGTDTGTDTGTGTAGGAPLDLRSSFSHPLPMLVICELFGVPDDQRPEMKRLMDLIMDTTLTPEEAARTAVDMQAAFGALAESKRREPGEDLTSVLVSARDDEGGTLNEKELLDTLLLMIGAGHETTVNLIGNAVHALLTHPDQMKLVREGTATWDDVIEETLRWAPSISNLPLRFAVDDIGLADGTMIRQGDAILTTIAAANRDPEKYGPTADSFDLLREHGEHLSFGHGVHFCMGAPLARMEARTALPALFARFPNLRLAVPESEIAQVPSCIAFGHARVPVLLHG</sequence>
<dbReference type="InterPro" id="IPR002397">
    <property type="entry name" value="Cyt_P450_B"/>
</dbReference>
<dbReference type="PROSITE" id="PS00086">
    <property type="entry name" value="CYTOCHROME_P450"/>
    <property type="match status" value="1"/>
</dbReference>
<keyword evidence="2" id="KW-0560">Oxidoreductase</keyword>
<protein>
    <submittedName>
        <fullName evidence="4">Cytochrome P450</fullName>
    </submittedName>
</protein>
<name>A0ABT6ZYG9_9ACTN</name>
<dbReference type="EMBL" id="JANCPR020000018">
    <property type="protein sequence ID" value="MDJ1134108.1"/>
    <property type="molecule type" value="Genomic_DNA"/>
</dbReference>
<dbReference type="CDD" id="cd11029">
    <property type="entry name" value="CYP107-like"/>
    <property type="match status" value="1"/>
</dbReference>
<feature type="region of interest" description="Disordered" evidence="3">
    <location>
        <begin position="132"/>
        <end position="159"/>
    </location>
</feature>
<dbReference type="RefSeq" id="WP_274046136.1">
    <property type="nucleotide sequence ID" value="NZ_JANCPR020000018.1"/>
</dbReference>
<dbReference type="InterPro" id="IPR001128">
    <property type="entry name" value="Cyt_P450"/>
</dbReference>
<comment type="caution">
    <text evidence="4">The sequence shown here is derived from an EMBL/GenBank/DDBJ whole genome shotgun (WGS) entry which is preliminary data.</text>
</comment>
<keyword evidence="5" id="KW-1185">Reference proteome</keyword>
<reference evidence="4 5" key="1">
    <citation type="submission" date="2023-05" db="EMBL/GenBank/DDBJ databases">
        <title>Streptantibioticus silvisoli sp. nov., acidotolerant actinomycetes 1 from pine litter.</title>
        <authorList>
            <person name="Swiecimska M."/>
            <person name="Golinska P."/>
            <person name="Sangal V."/>
            <person name="Wachnowicz B."/>
            <person name="Goodfellow M."/>
        </authorList>
    </citation>
    <scope>NUCLEOTIDE SEQUENCE [LARGE SCALE GENOMIC DNA]</scope>
    <source>
        <strain evidence="4 5">DSM 42109</strain>
    </source>
</reference>
<dbReference type="Gene3D" id="1.10.630.10">
    <property type="entry name" value="Cytochrome P450"/>
    <property type="match status" value="1"/>
</dbReference>
<dbReference type="PANTHER" id="PTHR46696">
    <property type="entry name" value="P450, PUTATIVE (EUROFUNG)-RELATED"/>
    <property type="match status" value="1"/>
</dbReference>
<dbReference type="Proteomes" id="UP001214441">
    <property type="component" value="Unassembled WGS sequence"/>
</dbReference>
<keyword evidence="2" id="KW-0349">Heme</keyword>
<dbReference type="InterPro" id="IPR017972">
    <property type="entry name" value="Cyt_P450_CS"/>
</dbReference>
<evidence type="ECO:0000256" key="3">
    <source>
        <dbReference type="SAM" id="MobiDB-lite"/>
    </source>
</evidence>
<dbReference type="SUPFAM" id="SSF48264">
    <property type="entry name" value="Cytochrome P450"/>
    <property type="match status" value="1"/>
</dbReference>
<comment type="similarity">
    <text evidence="1 2">Belongs to the cytochrome P450 family.</text>
</comment>
<dbReference type="Pfam" id="PF00067">
    <property type="entry name" value="p450"/>
    <property type="match status" value="1"/>
</dbReference>